<dbReference type="EMBL" id="JAAMPJ010000002">
    <property type="protein sequence ID" value="NGY59343.1"/>
    <property type="molecule type" value="Genomic_DNA"/>
</dbReference>
<dbReference type="SUPFAM" id="SSF46894">
    <property type="entry name" value="C-terminal effector domain of the bipartite response regulators"/>
    <property type="match status" value="1"/>
</dbReference>
<dbReference type="SMART" id="SM00382">
    <property type="entry name" value="AAA"/>
    <property type="match status" value="1"/>
</dbReference>
<dbReference type="RefSeq" id="WP_166045368.1">
    <property type="nucleotide sequence ID" value="NZ_JAAMPJ010000002.1"/>
</dbReference>
<dbReference type="GO" id="GO:0006355">
    <property type="term" value="P:regulation of DNA-templated transcription"/>
    <property type="evidence" value="ECO:0007669"/>
    <property type="project" value="InterPro"/>
</dbReference>
<dbReference type="AlphaFoldDB" id="A0A7C9RPW1"/>
<dbReference type="GO" id="GO:0003677">
    <property type="term" value="F:DNA binding"/>
    <property type="evidence" value="ECO:0007669"/>
    <property type="project" value="InterPro"/>
</dbReference>
<dbReference type="InterPro" id="IPR011990">
    <property type="entry name" value="TPR-like_helical_dom_sf"/>
</dbReference>
<keyword evidence="4" id="KW-1185">Reference proteome</keyword>
<protein>
    <submittedName>
        <fullName evidence="3">Tetratricopeptide repeat protein</fullName>
    </submittedName>
</protein>
<keyword evidence="1" id="KW-0802">TPR repeat</keyword>
<dbReference type="Pfam" id="PF13424">
    <property type="entry name" value="TPR_12"/>
    <property type="match status" value="1"/>
</dbReference>
<evidence type="ECO:0000259" key="2">
    <source>
        <dbReference type="SMART" id="SM00382"/>
    </source>
</evidence>
<evidence type="ECO:0000256" key="1">
    <source>
        <dbReference type="PROSITE-ProRule" id="PRU00339"/>
    </source>
</evidence>
<dbReference type="InterPro" id="IPR016032">
    <property type="entry name" value="Sig_transdc_resp-reg_C-effctor"/>
</dbReference>
<dbReference type="PANTHER" id="PTHR47691:SF3">
    <property type="entry name" value="HTH-TYPE TRANSCRIPTIONAL REGULATOR RV0890C-RELATED"/>
    <property type="match status" value="1"/>
</dbReference>
<reference evidence="3 4" key="1">
    <citation type="submission" date="2020-03" db="EMBL/GenBank/DDBJ databases">
        <title>Isolation and identification of active actinomycetes.</title>
        <authorList>
            <person name="Sun X."/>
        </authorList>
    </citation>
    <scope>NUCLEOTIDE SEQUENCE [LARGE SCALE GENOMIC DNA]</scope>
    <source>
        <strain evidence="3 4">NEAU-D13</strain>
    </source>
</reference>
<sequence>MRIDALRRALGAKPGQPVSFDELIDAIWGAERPANPKSALRNLVQRLRATEQVVTEPSGYRLVPRKPGPRQLPADLPDFVGRTGEITAALASRAPVLAITGPPGVGKTSLAIHLAHRLSPRFADGQLHVNLRAFSPGTPVTPEQAVSRFLRALGADDIPVSLDAQTALYHQLTADRAVLIVVDNATRDLIGPLLPAGDRCRVIVTSRTDLPEFEQLKIGVFDHREAQDLLSHLRIGGSHGERAELARLCGHLPLALRIAAANVVESHLPDYLTELRGDDRLGALEIEGDAAVRATFDLSYRAQSAVAQRLFRLLGHVPGPDFGVAGATALLGADATAPLGQLVDANLVQRNGDRYFLHDLLRIYAMRLGEPSLDRLHDYYLVNAYAAGKALHPEFSRLPLPPHESVPEHDLSDTPDALSWLDAERASIVAAILAAADRPLTWLLTDAMRAYFYFHSHLVEWVTTARAGLRAARNRGDLNAEVTMRNALGLAHWRGGQFAEALGEFEPAVAIARDLGDEQTLSSVLTNLGIVNWEHGRLTEAADALRESLAIEPDSAPAVFNLSGIHMDLGPLDLAVSYAEEVGRLSVAQNIPVGRVFAAGHLTDAYVLIGDVESAAAQFDEIDRLDLTPAGPAFAARNSDTLALLDLERGDFAAAEAHARRSIELAIDCGDPKSEADGHNSLGFALSGQGRAGDASPHHQEALGLCHKVGFLRGEVDALIGLAACLRVSGHLSEAFEHATKAVAAAERGQLRVREVPALAELAEVHRAMGAAEQADECRSRALELARVTGRRSWERRLAQRSGSWSPATG</sequence>
<organism evidence="3 4">
    <name type="scientific">Lentzea alba</name>
    <dbReference type="NCBI Taxonomy" id="2714351"/>
    <lineage>
        <taxon>Bacteria</taxon>
        <taxon>Bacillati</taxon>
        <taxon>Actinomycetota</taxon>
        <taxon>Actinomycetes</taxon>
        <taxon>Pseudonocardiales</taxon>
        <taxon>Pseudonocardiaceae</taxon>
        <taxon>Lentzea</taxon>
    </lineage>
</organism>
<name>A0A7C9RPW1_9PSEU</name>
<comment type="caution">
    <text evidence="3">The sequence shown here is derived from an EMBL/GenBank/DDBJ whole genome shotgun (WGS) entry which is preliminary data.</text>
</comment>
<dbReference type="SUPFAM" id="SSF48452">
    <property type="entry name" value="TPR-like"/>
    <property type="match status" value="2"/>
</dbReference>
<dbReference type="PANTHER" id="PTHR47691">
    <property type="entry name" value="REGULATOR-RELATED"/>
    <property type="match status" value="1"/>
</dbReference>
<dbReference type="InterPro" id="IPR019734">
    <property type="entry name" value="TPR_rpt"/>
</dbReference>
<dbReference type="InterPro" id="IPR036388">
    <property type="entry name" value="WH-like_DNA-bd_sf"/>
</dbReference>
<dbReference type="SMART" id="SM00028">
    <property type="entry name" value="TPR"/>
    <property type="match status" value="5"/>
</dbReference>
<dbReference type="PRINTS" id="PR00364">
    <property type="entry name" value="DISEASERSIST"/>
</dbReference>
<dbReference type="PROSITE" id="PS50005">
    <property type="entry name" value="TPR"/>
    <property type="match status" value="1"/>
</dbReference>
<dbReference type="Proteomes" id="UP000481360">
    <property type="component" value="Unassembled WGS sequence"/>
</dbReference>
<dbReference type="InterPro" id="IPR049945">
    <property type="entry name" value="AAA_22"/>
</dbReference>
<dbReference type="Gene3D" id="1.10.10.10">
    <property type="entry name" value="Winged helix-like DNA-binding domain superfamily/Winged helix DNA-binding domain"/>
    <property type="match status" value="1"/>
</dbReference>
<evidence type="ECO:0000313" key="3">
    <source>
        <dbReference type="EMBL" id="NGY59343.1"/>
    </source>
</evidence>
<dbReference type="Pfam" id="PF13401">
    <property type="entry name" value="AAA_22"/>
    <property type="match status" value="1"/>
</dbReference>
<gene>
    <name evidence="3" type="ORF">G7043_10450</name>
</gene>
<feature type="domain" description="AAA+ ATPase" evidence="2">
    <location>
        <begin position="93"/>
        <end position="231"/>
    </location>
</feature>
<feature type="repeat" description="TPR" evidence="1">
    <location>
        <begin position="522"/>
        <end position="555"/>
    </location>
</feature>
<accession>A0A7C9RPW1</accession>
<dbReference type="Gene3D" id="3.40.50.300">
    <property type="entry name" value="P-loop containing nucleotide triphosphate hydrolases"/>
    <property type="match status" value="1"/>
</dbReference>
<dbReference type="GO" id="GO:0016887">
    <property type="term" value="F:ATP hydrolysis activity"/>
    <property type="evidence" value="ECO:0007669"/>
    <property type="project" value="InterPro"/>
</dbReference>
<dbReference type="InterPro" id="IPR003593">
    <property type="entry name" value="AAA+_ATPase"/>
</dbReference>
<dbReference type="Gene3D" id="1.25.40.10">
    <property type="entry name" value="Tetratricopeptide repeat domain"/>
    <property type="match status" value="2"/>
</dbReference>
<evidence type="ECO:0000313" key="4">
    <source>
        <dbReference type="Proteomes" id="UP000481360"/>
    </source>
</evidence>
<dbReference type="SUPFAM" id="SSF52540">
    <property type="entry name" value="P-loop containing nucleoside triphosphate hydrolases"/>
    <property type="match status" value="1"/>
</dbReference>
<proteinExistence type="predicted"/>
<dbReference type="InterPro" id="IPR027417">
    <property type="entry name" value="P-loop_NTPase"/>
</dbReference>